<dbReference type="Proteomes" id="UP000054217">
    <property type="component" value="Unassembled WGS sequence"/>
</dbReference>
<dbReference type="STRING" id="870435.A0A0C3PGS6"/>
<protein>
    <recommendedName>
        <fullName evidence="3">Retrotransposon gag domain-containing protein</fullName>
    </recommendedName>
</protein>
<dbReference type="InParanoid" id="A0A0C3PGS6"/>
<feature type="non-terminal residue" evidence="1">
    <location>
        <position position="183"/>
    </location>
</feature>
<dbReference type="HOGENOM" id="CLU_003921_3_1_1"/>
<evidence type="ECO:0000313" key="2">
    <source>
        <dbReference type="Proteomes" id="UP000054217"/>
    </source>
</evidence>
<evidence type="ECO:0008006" key="3">
    <source>
        <dbReference type="Google" id="ProtNLM"/>
    </source>
</evidence>
<reference evidence="1 2" key="1">
    <citation type="submission" date="2014-04" db="EMBL/GenBank/DDBJ databases">
        <authorList>
            <consortium name="DOE Joint Genome Institute"/>
            <person name="Kuo A."/>
            <person name="Kohler A."/>
            <person name="Costa M.D."/>
            <person name="Nagy L.G."/>
            <person name="Floudas D."/>
            <person name="Copeland A."/>
            <person name="Barry K.W."/>
            <person name="Cichocki N."/>
            <person name="Veneault-Fourrey C."/>
            <person name="LaButti K."/>
            <person name="Lindquist E.A."/>
            <person name="Lipzen A."/>
            <person name="Lundell T."/>
            <person name="Morin E."/>
            <person name="Murat C."/>
            <person name="Sun H."/>
            <person name="Tunlid A."/>
            <person name="Henrissat B."/>
            <person name="Grigoriev I.V."/>
            <person name="Hibbett D.S."/>
            <person name="Martin F."/>
            <person name="Nordberg H.P."/>
            <person name="Cantor M.N."/>
            <person name="Hua S.X."/>
        </authorList>
    </citation>
    <scope>NUCLEOTIDE SEQUENCE [LARGE SCALE GENOMIC DNA]</scope>
    <source>
        <strain evidence="1 2">Marx 270</strain>
    </source>
</reference>
<proteinExistence type="predicted"/>
<dbReference type="OrthoDB" id="2686676at2759"/>
<evidence type="ECO:0000313" key="1">
    <source>
        <dbReference type="EMBL" id="KIO07169.1"/>
    </source>
</evidence>
<keyword evidence="2" id="KW-1185">Reference proteome</keyword>
<reference evidence="2" key="2">
    <citation type="submission" date="2015-01" db="EMBL/GenBank/DDBJ databases">
        <title>Evolutionary Origins and Diversification of the Mycorrhizal Mutualists.</title>
        <authorList>
            <consortium name="DOE Joint Genome Institute"/>
            <consortium name="Mycorrhizal Genomics Consortium"/>
            <person name="Kohler A."/>
            <person name="Kuo A."/>
            <person name="Nagy L.G."/>
            <person name="Floudas D."/>
            <person name="Copeland A."/>
            <person name="Barry K.W."/>
            <person name="Cichocki N."/>
            <person name="Veneault-Fourrey C."/>
            <person name="LaButti K."/>
            <person name="Lindquist E.A."/>
            <person name="Lipzen A."/>
            <person name="Lundell T."/>
            <person name="Morin E."/>
            <person name="Murat C."/>
            <person name="Riley R."/>
            <person name="Ohm R."/>
            <person name="Sun H."/>
            <person name="Tunlid A."/>
            <person name="Henrissat B."/>
            <person name="Grigoriev I.V."/>
            <person name="Hibbett D.S."/>
            <person name="Martin F."/>
        </authorList>
    </citation>
    <scope>NUCLEOTIDE SEQUENCE [LARGE SCALE GENOMIC DNA]</scope>
    <source>
        <strain evidence="2">Marx 270</strain>
    </source>
</reference>
<accession>A0A0C3PGS6</accession>
<sequence length="183" mass="21868">MPLHNTAKAPSFSGEPCDLLHFLEDIEQLCEDAGYYADQDKIRWTLHYLTHANEELWATLDAVSKGDWEGFIEELKTYYPGAEYDDRRHTVSELDEIIQRYTSWPMNMRGKLGEYFRAFQHVVTFLGKRNRLSERERDTKFLQGFHVDFRNILLQRLSLLHPRHYMDKPWAFKEVYEEATFLL</sequence>
<organism evidence="1 2">
    <name type="scientific">Pisolithus tinctorius Marx 270</name>
    <dbReference type="NCBI Taxonomy" id="870435"/>
    <lineage>
        <taxon>Eukaryota</taxon>
        <taxon>Fungi</taxon>
        <taxon>Dikarya</taxon>
        <taxon>Basidiomycota</taxon>
        <taxon>Agaricomycotina</taxon>
        <taxon>Agaricomycetes</taxon>
        <taxon>Agaricomycetidae</taxon>
        <taxon>Boletales</taxon>
        <taxon>Sclerodermatineae</taxon>
        <taxon>Pisolithaceae</taxon>
        <taxon>Pisolithus</taxon>
    </lineage>
</organism>
<name>A0A0C3PGS6_PISTI</name>
<dbReference type="AlphaFoldDB" id="A0A0C3PGS6"/>
<gene>
    <name evidence="1" type="ORF">M404DRAFT_42187</name>
</gene>
<dbReference type="EMBL" id="KN831961">
    <property type="protein sequence ID" value="KIO07169.1"/>
    <property type="molecule type" value="Genomic_DNA"/>
</dbReference>